<dbReference type="PROSITE" id="PS51687">
    <property type="entry name" value="SAM_MT_RNA_M5U"/>
    <property type="match status" value="1"/>
</dbReference>
<keyword evidence="2 4" id="KW-0808">Transferase</keyword>
<evidence type="ECO:0000256" key="1">
    <source>
        <dbReference type="ARBA" id="ARBA00022603"/>
    </source>
</evidence>
<gene>
    <name evidence="6" type="primary">rlmD</name>
    <name evidence="6" type="ORF">IAB63_03945</name>
</gene>
<reference evidence="6" key="1">
    <citation type="submission" date="2020-10" db="EMBL/GenBank/DDBJ databases">
        <authorList>
            <person name="Gilroy R."/>
        </authorList>
    </citation>
    <scope>NUCLEOTIDE SEQUENCE</scope>
    <source>
        <strain evidence="6">CHK187-14744</strain>
    </source>
</reference>
<dbReference type="EC" id="2.1.1.190" evidence="6"/>
<dbReference type="GO" id="GO:0070475">
    <property type="term" value="P:rRNA base methylation"/>
    <property type="evidence" value="ECO:0007669"/>
    <property type="project" value="TreeGrafter"/>
</dbReference>
<sequence>MKGRKKMKKVSEGVCPLHKKCGGCAYQGMTYEEQLGKKQRWVEGLMKKYGPVYPIVGMDVPYHYRNKVHAVFDRDRKGNIISGIYKEGTHHVIPVEHCQIEDQISDQIIGTIRRMAKSFKMKIYDEDTGWGFLRHVLIRRGFATGQIMVVLVTASPIFPSKNNFVKALRKEHPEITTIVQNINDKQTSMVLGEREQVLYGKGYIEDVLCGKTFRLSSKSFYQVNPVQTEKLYQKAKEAAGLSGKEIVIDAYCGIGTIGMTVADQAAAVIGVELNRDAVRDAVSNARRNKIENIRFVCDDAGKFMTGMAEAGKRADVVFLDPPRSGSTPAFLQSMVRMRPERIVYISCNPETLSRDVAWLRGRNYQVKGTWPYDMFPWAGHCESVVLLSRSSGKN</sequence>
<reference evidence="6" key="2">
    <citation type="journal article" date="2021" name="PeerJ">
        <title>Extensive microbial diversity within the chicken gut microbiome revealed by metagenomics and culture.</title>
        <authorList>
            <person name="Gilroy R."/>
            <person name="Ravi A."/>
            <person name="Getino M."/>
            <person name="Pursley I."/>
            <person name="Horton D.L."/>
            <person name="Alikhan N.F."/>
            <person name="Baker D."/>
            <person name="Gharbi K."/>
            <person name="Hall N."/>
            <person name="Watson M."/>
            <person name="Adriaenssens E.M."/>
            <person name="Foster-Nyarko E."/>
            <person name="Jarju S."/>
            <person name="Secka A."/>
            <person name="Antonio M."/>
            <person name="Oren A."/>
            <person name="Chaudhuri R.R."/>
            <person name="La Ragione R."/>
            <person name="Hildebrand F."/>
            <person name="Pallen M.J."/>
        </authorList>
    </citation>
    <scope>NUCLEOTIDE SEQUENCE</scope>
    <source>
        <strain evidence="6">CHK187-14744</strain>
    </source>
</reference>
<feature type="binding site" evidence="4">
    <location>
        <position position="272"/>
    </location>
    <ligand>
        <name>S-adenosyl-L-methionine</name>
        <dbReference type="ChEBI" id="CHEBI:59789"/>
    </ligand>
</feature>
<proteinExistence type="inferred from homology"/>
<dbReference type="InterPro" id="IPR010280">
    <property type="entry name" value="U5_MeTrfase_fam"/>
</dbReference>
<dbReference type="AlphaFoldDB" id="A0A9D1KWH4"/>
<evidence type="ECO:0000313" key="6">
    <source>
        <dbReference type="EMBL" id="HIU02387.1"/>
    </source>
</evidence>
<dbReference type="PROSITE" id="PS01230">
    <property type="entry name" value="TRMA_1"/>
    <property type="match status" value="1"/>
</dbReference>
<protein>
    <submittedName>
        <fullName evidence="6">23S rRNA (Uracil(1939)-C(5))-methyltransferase RlmD</fullName>
        <ecNumber evidence="6">2.1.1.190</ecNumber>
    </submittedName>
</protein>
<dbReference type="CDD" id="cd02440">
    <property type="entry name" value="AdoMet_MTases"/>
    <property type="match status" value="1"/>
</dbReference>
<evidence type="ECO:0000313" key="7">
    <source>
        <dbReference type="Proteomes" id="UP000824164"/>
    </source>
</evidence>
<dbReference type="Gene3D" id="2.40.50.1070">
    <property type="match status" value="1"/>
</dbReference>
<dbReference type="GO" id="GO:0070041">
    <property type="term" value="F:rRNA (uridine-C5-)-methyltransferase activity"/>
    <property type="evidence" value="ECO:0007669"/>
    <property type="project" value="TreeGrafter"/>
</dbReference>
<dbReference type="InterPro" id="IPR029063">
    <property type="entry name" value="SAM-dependent_MTases_sf"/>
</dbReference>
<accession>A0A9D1KWH4</accession>
<feature type="active site" description="Nucleophile" evidence="4">
    <location>
        <position position="347"/>
    </location>
</feature>
<dbReference type="PANTHER" id="PTHR11061">
    <property type="entry name" value="RNA M5U METHYLTRANSFERASE"/>
    <property type="match status" value="1"/>
</dbReference>
<dbReference type="FunFam" id="3.40.50.150:FF:000009">
    <property type="entry name" value="23S rRNA (Uracil(1939)-C(5))-methyltransferase RlmD"/>
    <property type="match status" value="1"/>
</dbReference>
<feature type="active site" evidence="5">
    <location>
        <position position="347"/>
    </location>
</feature>
<name>A0A9D1KWH4_9FIRM</name>
<evidence type="ECO:0000256" key="2">
    <source>
        <dbReference type="ARBA" id="ARBA00022679"/>
    </source>
</evidence>
<keyword evidence="3 4" id="KW-0949">S-adenosyl-L-methionine</keyword>
<dbReference type="Pfam" id="PF05958">
    <property type="entry name" value="tRNA_U5-meth_tr"/>
    <property type="match status" value="1"/>
</dbReference>
<dbReference type="PANTHER" id="PTHR11061:SF30">
    <property type="entry name" value="TRNA (URACIL(54)-C(5))-METHYLTRANSFERASE"/>
    <property type="match status" value="1"/>
</dbReference>
<dbReference type="Gene3D" id="3.40.50.150">
    <property type="entry name" value="Vaccinia Virus protein VP39"/>
    <property type="match status" value="1"/>
</dbReference>
<keyword evidence="1 4" id="KW-0489">Methyltransferase</keyword>
<dbReference type="Proteomes" id="UP000824164">
    <property type="component" value="Unassembled WGS sequence"/>
</dbReference>
<dbReference type="EMBL" id="DVLT01000027">
    <property type="protein sequence ID" value="HIU02387.1"/>
    <property type="molecule type" value="Genomic_DNA"/>
</dbReference>
<organism evidence="6 7">
    <name type="scientific">Candidatus Onthocola gallistercoris</name>
    <dbReference type="NCBI Taxonomy" id="2840876"/>
    <lineage>
        <taxon>Bacteria</taxon>
        <taxon>Bacillati</taxon>
        <taxon>Bacillota</taxon>
        <taxon>Bacilli</taxon>
        <taxon>Candidatus Onthocola</taxon>
    </lineage>
</organism>
<comment type="similarity">
    <text evidence="4">Belongs to the class I-like SAM-binding methyltransferase superfamily. RNA M5U methyltransferase family.</text>
</comment>
<comment type="caution">
    <text evidence="6">The sequence shown here is derived from an EMBL/GenBank/DDBJ whole genome shotgun (WGS) entry which is preliminary data.</text>
</comment>
<evidence type="ECO:0000256" key="3">
    <source>
        <dbReference type="ARBA" id="ARBA00022691"/>
    </source>
</evidence>
<feature type="binding site" evidence="4">
    <location>
        <position position="251"/>
    </location>
    <ligand>
        <name>S-adenosyl-L-methionine</name>
        <dbReference type="ChEBI" id="CHEBI:59789"/>
    </ligand>
</feature>
<feature type="binding site" evidence="4">
    <location>
        <position position="320"/>
    </location>
    <ligand>
        <name>S-adenosyl-L-methionine</name>
        <dbReference type="ChEBI" id="CHEBI:59789"/>
    </ligand>
</feature>
<dbReference type="NCBIfam" id="TIGR00479">
    <property type="entry name" value="rumA"/>
    <property type="match status" value="1"/>
</dbReference>
<dbReference type="SUPFAM" id="SSF53335">
    <property type="entry name" value="S-adenosyl-L-methionine-dependent methyltransferases"/>
    <property type="match status" value="1"/>
</dbReference>
<dbReference type="InterPro" id="IPR030390">
    <property type="entry name" value="MeTrfase_TrmA_AS"/>
</dbReference>
<evidence type="ECO:0000256" key="4">
    <source>
        <dbReference type="PROSITE-ProRule" id="PRU01024"/>
    </source>
</evidence>
<dbReference type="FunFam" id="2.40.50.1070:FF:000003">
    <property type="entry name" value="23S rRNA (Uracil-5-)-methyltransferase RumA"/>
    <property type="match status" value="1"/>
</dbReference>
<feature type="binding site" evidence="4">
    <location>
        <position position="222"/>
    </location>
    <ligand>
        <name>S-adenosyl-L-methionine</name>
        <dbReference type="ChEBI" id="CHEBI:59789"/>
    </ligand>
</feature>
<evidence type="ECO:0000256" key="5">
    <source>
        <dbReference type="PROSITE-ProRule" id="PRU10015"/>
    </source>
</evidence>